<feature type="compositionally biased region" description="Basic residues" evidence="4">
    <location>
        <begin position="168"/>
        <end position="177"/>
    </location>
</feature>
<feature type="compositionally biased region" description="Basic and acidic residues" evidence="4">
    <location>
        <begin position="275"/>
        <end position="332"/>
    </location>
</feature>
<keyword evidence="6" id="KW-1185">Reference proteome</keyword>
<feature type="compositionally biased region" description="Basic and acidic residues" evidence="4">
    <location>
        <begin position="241"/>
        <end position="250"/>
    </location>
</feature>
<dbReference type="InterPro" id="IPR050839">
    <property type="entry name" value="Rho-assoc_Ser/Thr_Kinase"/>
</dbReference>
<comment type="caution">
    <text evidence="5">The sequence shown here is derived from an EMBL/GenBank/DDBJ whole genome shotgun (WGS) entry which is preliminary data.</text>
</comment>
<protein>
    <submittedName>
        <fullName evidence="5">Uncharacterized protein</fullName>
    </submittedName>
</protein>
<feature type="region of interest" description="Disordered" evidence="4">
    <location>
        <begin position="71"/>
        <end position="429"/>
    </location>
</feature>
<comment type="catalytic activity">
    <reaction evidence="2">
        <text>L-threonyl-[protein] + ATP = O-phospho-L-threonyl-[protein] + ADP + H(+)</text>
        <dbReference type="Rhea" id="RHEA:46608"/>
        <dbReference type="Rhea" id="RHEA-COMP:11060"/>
        <dbReference type="Rhea" id="RHEA-COMP:11605"/>
        <dbReference type="ChEBI" id="CHEBI:15378"/>
        <dbReference type="ChEBI" id="CHEBI:30013"/>
        <dbReference type="ChEBI" id="CHEBI:30616"/>
        <dbReference type="ChEBI" id="CHEBI:61977"/>
        <dbReference type="ChEBI" id="CHEBI:456216"/>
        <dbReference type="EC" id="2.7.11.1"/>
    </reaction>
</comment>
<dbReference type="AlphaFoldDB" id="A0ABD1UJZ6"/>
<sequence>MIANSHISDEEQMNLLNELQRKETEYMRLKRHKISVEDFDLLTIIGREAFGEVRLCREKISGKIYAMKKLKKSEMVSRGQKSHKAQIISDSEESGDDNKPKNSLKKNAAYAGKQNGKDARDEKYVVEGVKDKKNGSGRDEPDEPKPHGRDKNRRREVENSSDSDSSKKHVKGTKKKYLKDSESDCDKNVKVRKQHDSDDDLKPNTQKGKQALRSRKNDSSDSSDEGPTYKTQKMKQPSRSKWHDSDDGLKHKSPKKKHSRNRWHDIDDEYSSDYGPKHETLKEESAENLKDNIRNNERRINSERRYIVDGKHGQESDTDPEKATKKERGKLDKSRRRHDTVLDELDADNVGRDRKTCNSRRHDSDDDNLHDVKSDDSSERSRESDLDSESRDLRFGRRETAKSPEKKRSGHRDDFSGRSREGEEKDLLPFKLMMGRNKRIEQMGWKCSRN</sequence>
<dbReference type="Proteomes" id="UP001604336">
    <property type="component" value="Unassembled WGS sequence"/>
</dbReference>
<feature type="compositionally biased region" description="Basic and acidic residues" evidence="4">
    <location>
        <begin position="178"/>
        <end position="202"/>
    </location>
</feature>
<dbReference type="PANTHER" id="PTHR22988:SF76">
    <property type="entry name" value="CHROMOSOME UNDETERMINED SCAFFOLD_135, WHOLE GENOME SHOTGUN SEQUENCE"/>
    <property type="match status" value="1"/>
</dbReference>
<comment type="catalytic activity">
    <reaction evidence="3">
        <text>L-seryl-[protein] + ATP = O-phospho-L-seryl-[protein] + ADP + H(+)</text>
        <dbReference type="Rhea" id="RHEA:17989"/>
        <dbReference type="Rhea" id="RHEA-COMP:9863"/>
        <dbReference type="Rhea" id="RHEA-COMP:11604"/>
        <dbReference type="ChEBI" id="CHEBI:15378"/>
        <dbReference type="ChEBI" id="CHEBI:29999"/>
        <dbReference type="ChEBI" id="CHEBI:30616"/>
        <dbReference type="ChEBI" id="CHEBI:83421"/>
        <dbReference type="ChEBI" id="CHEBI:456216"/>
        <dbReference type="EC" id="2.7.11.1"/>
    </reaction>
</comment>
<reference evidence="6" key="1">
    <citation type="submission" date="2024-07" db="EMBL/GenBank/DDBJ databases">
        <title>Two chromosome-level genome assemblies of Korean endemic species Abeliophyllum distichum and Forsythia ovata (Oleaceae).</title>
        <authorList>
            <person name="Jang H."/>
        </authorList>
    </citation>
    <scope>NUCLEOTIDE SEQUENCE [LARGE SCALE GENOMIC DNA]</scope>
</reference>
<evidence type="ECO:0000313" key="5">
    <source>
        <dbReference type="EMBL" id="KAL2525317.1"/>
    </source>
</evidence>
<dbReference type="GO" id="GO:0004674">
    <property type="term" value="F:protein serine/threonine kinase activity"/>
    <property type="evidence" value="ECO:0007669"/>
    <property type="project" value="UniProtKB-EC"/>
</dbReference>
<feature type="compositionally biased region" description="Basic residues" evidence="4">
    <location>
        <begin position="251"/>
        <end position="261"/>
    </location>
</feature>
<evidence type="ECO:0000256" key="3">
    <source>
        <dbReference type="ARBA" id="ARBA00048679"/>
    </source>
</evidence>
<accession>A0ABD1UJZ6</accession>
<proteinExistence type="predicted"/>
<evidence type="ECO:0000313" key="6">
    <source>
        <dbReference type="Proteomes" id="UP001604336"/>
    </source>
</evidence>
<dbReference type="PANTHER" id="PTHR22988">
    <property type="entry name" value="MYOTONIC DYSTROPHY S/T KINASE-RELATED"/>
    <property type="match status" value="1"/>
</dbReference>
<dbReference type="SUPFAM" id="SSF56112">
    <property type="entry name" value="Protein kinase-like (PK-like)"/>
    <property type="match status" value="1"/>
</dbReference>
<name>A0ABD1UJZ6_9LAMI</name>
<evidence type="ECO:0000256" key="1">
    <source>
        <dbReference type="ARBA" id="ARBA00022553"/>
    </source>
</evidence>
<organism evidence="5 6">
    <name type="scientific">Abeliophyllum distichum</name>
    <dbReference type="NCBI Taxonomy" id="126358"/>
    <lineage>
        <taxon>Eukaryota</taxon>
        <taxon>Viridiplantae</taxon>
        <taxon>Streptophyta</taxon>
        <taxon>Embryophyta</taxon>
        <taxon>Tracheophyta</taxon>
        <taxon>Spermatophyta</taxon>
        <taxon>Magnoliopsida</taxon>
        <taxon>eudicotyledons</taxon>
        <taxon>Gunneridae</taxon>
        <taxon>Pentapetalae</taxon>
        <taxon>asterids</taxon>
        <taxon>lamiids</taxon>
        <taxon>Lamiales</taxon>
        <taxon>Oleaceae</taxon>
        <taxon>Forsythieae</taxon>
        <taxon>Abeliophyllum</taxon>
    </lineage>
</organism>
<dbReference type="InterPro" id="IPR011009">
    <property type="entry name" value="Kinase-like_dom_sf"/>
</dbReference>
<evidence type="ECO:0000256" key="4">
    <source>
        <dbReference type="SAM" id="MobiDB-lite"/>
    </source>
</evidence>
<dbReference type="EMBL" id="JBFOLK010000003">
    <property type="protein sequence ID" value="KAL2525317.1"/>
    <property type="molecule type" value="Genomic_DNA"/>
</dbReference>
<dbReference type="Gene3D" id="3.30.200.20">
    <property type="entry name" value="Phosphorylase Kinase, domain 1"/>
    <property type="match status" value="1"/>
</dbReference>
<feature type="compositionally biased region" description="Basic and acidic residues" evidence="4">
    <location>
        <begin position="349"/>
        <end position="428"/>
    </location>
</feature>
<evidence type="ECO:0000256" key="2">
    <source>
        <dbReference type="ARBA" id="ARBA00047899"/>
    </source>
</evidence>
<gene>
    <name evidence="5" type="ORF">Adt_10371</name>
</gene>
<feature type="compositionally biased region" description="Basic and acidic residues" evidence="4">
    <location>
        <begin position="115"/>
        <end position="158"/>
    </location>
</feature>
<keyword evidence="1" id="KW-0597">Phosphoprotein</keyword>